<name>A0A5D4TQE3_9BACI</name>
<dbReference type="OrthoDB" id="1642523at2"/>
<comment type="caution">
    <text evidence="1">The sequence shown here is derived from an EMBL/GenBank/DDBJ whole genome shotgun (WGS) entry which is preliminary data.</text>
</comment>
<proteinExistence type="predicted"/>
<gene>
    <name evidence="1" type="ORF">FZC85_18080</name>
</gene>
<dbReference type="Proteomes" id="UP000324269">
    <property type="component" value="Unassembled WGS sequence"/>
</dbReference>
<dbReference type="AlphaFoldDB" id="A0A5D4TQE3"/>
<dbReference type="EMBL" id="VTEZ01000006">
    <property type="protein sequence ID" value="TYS83014.1"/>
    <property type="molecule type" value="Genomic_DNA"/>
</dbReference>
<dbReference type="Gene3D" id="3.20.80.10">
    <property type="entry name" value="Regulatory factor, effector binding domain"/>
    <property type="match status" value="1"/>
</dbReference>
<dbReference type="InterPro" id="IPR011256">
    <property type="entry name" value="Reg_factor_effector_dom_sf"/>
</dbReference>
<organism evidence="1 2">
    <name type="scientific">Rossellomorea aquimaris</name>
    <dbReference type="NCBI Taxonomy" id="189382"/>
    <lineage>
        <taxon>Bacteria</taxon>
        <taxon>Bacillati</taxon>
        <taxon>Bacillota</taxon>
        <taxon>Bacilli</taxon>
        <taxon>Bacillales</taxon>
        <taxon>Bacillaceae</taxon>
        <taxon>Rossellomorea</taxon>
    </lineage>
</organism>
<accession>A0A5D4TQE3</accession>
<sequence length="151" mass="17322">MAIDVKENKTLKLSNVVLHKVNVEELKKVSAEKIVKLLNAQLLSKGAAPKGPLINHTYLRNGENQVSFMMQASIPVEVKFPYGFSDSLKIENCLYTRFQGKEYDIDYAYQKMNLYAYENDISLKKESYSIFLSNEPESDKVVIDIFMPMNK</sequence>
<evidence type="ECO:0000313" key="1">
    <source>
        <dbReference type="EMBL" id="TYS83014.1"/>
    </source>
</evidence>
<evidence type="ECO:0008006" key="3">
    <source>
        <dbReference type="Google" id="ProtNLM"/>
    </source>
</evidence>
<dbReference type="RefSeq" id="WP_148970426.1">
    <property type="nucleotide sequence ID" value="NZ_JBNIKW010000006.1"/>
</dbReference>
<evidence type="ECO:0000313" key="2">
    <source>
        <dbReference type="Proteomes" id="UP000324269"/>
    </source>
</evidence>
<reference evidence="1 2" key="1">
    <citation type="submission" date="2019-08" db="EMBL/GenBank/DDBJ databases">
        <title>Bacillus genomes from the desert of Cuatro Cienegas, Coahuila.</title>
        <authorList>
            <person name="Olmedo-Alvarez G."/>
        </authorList>
    </citation>
    <scope>NUCLEOTIDE SEQUENCE [LARGE SCALE GENOMIC DNA]</scope>
    <source>
        <strain evidence="1 2">CH87b_3T</strain>
    </source>
</reference>
<protein>
    <recommendedName>
        <fullName evidence="3">Bacterial transcription activator effector binding domain-containing protein</fullName>
    </recommendedName>
</protein>